<organism evidence="2 3">
    <name type="scientific">Listeria ivanovii (strain ATCC BAA-678 / PAM 55)</name>
    <dbReference type="NCBI Taxonomy" id="881621"/>
    <lineage>
        <taxon>Bacteria</taxon>
        <taxon>Bacillati</taxon>
        <taxon>Bacillota</taxon>
        <taxon>Bacilli</taxon>
        <taxon>Bacillales</taxon>
        <taxon>Listeriaceae</taxon>
        <taxon>Listeria</taxon>
    </lineage>
</organism>
<dbReference type="EMBL" id="FR687253">
    <property type="protein sequence ID" value="CBW86886.1"/>
    <property type="molecule type" value="Genomic_DNA"/>
</dbReference>
<dbReference type="HOGENOM" id="CLU_154512_0_0_9"/>
<name>G2ZBQ6_LISIP</name>
<gene>
    <name evidence="2" type="ordered locus">LIV_2388</name>
</gene>
<sequence>MRKYSIKNFFIVFVSMISAILLFSIISDRKPFEGSGLTLITGVLVAMLAYLITALLTPKEKLEKEVNEEKRRNDERYLLNKWKISYFFTAILAILIPFTLAFLNYNNISVISIKSLAIIFVIVFLLYIIILQFYKKNKCFILFKLLKMLHCK</sequence>
<dbReference type="Proteomes" id="UP000001286">
    <property type="component" value="Chromosome"/>
</dbReference>
<protein>
    <submittedName>
        <fullName evidence="2">Uncharacterized protein</fullName>
    </submittedName>
</protein>
<evidence type="ECO:0000313" key="2">
    <source>
        <dbReference type="EMBL" id="CBW86886.1"/>
    </source>
</evidence>
<feature type="transmembrane region" description="Helical" evidence="1">
    <location>
        <begin position="39"/>
        <end position="57"/>
    </location>
</feature>
<keyword evidence="1" id="KW-0472">Membrane</keyword>
<reference evidence="2 3" key="1">
    <citation type="journal article" date="2011" name="J. Bacteriol.">
        <title>Complete genome sequence of the animal pathogen Listeria ivanovii, which provides insights into host specificities and evolution of the genus Listeria.</title>
        <authorList>
            <person name="Buchrieser C."/>
            <person name="Rusniok C."/>
            <person name="Garrido P."/>
            <person name="Hain T."/>
            <person name="Scortti M."/>
            <person name="Lampidis R."/>
            <person name="Karst U."/>
            <person name="Chakraborty T."/>
            <person name="Cossart P."/>
            <person name="Kreft J."/>
            <person name="Vazquez-Boland J.A."/>
            <person name="Goebel W."/>
            <person name="Glaser P."/>
        </authorList>
    </citation>
    <scope>NUCLEOTIDE SEQUENCE [LARGE SCALE GENOMIC DNA]</scope>
    <source>
        <strain evidence="3">ATCC BAA-678 / PAM 55</strain>
    </source>
</reference>
<dbReference type="AlphaFoldDB" id="G2ZBQ6"/>
<dbReference type="GeneID" id="57077411"/>
<feature type="transmembrane region" description="Helical" evidence="1">
    <location>
        <begin position="9"/>
        <end position="27"/>
    </location>
</feature>
<dbReference type="RefSeq" id="WP_014093694.1">
    <property type="nucleotide sequence ID" value="NC_016011.1"/>
</dbReference>
<proteinExistence type="predicted"/>
<accession>G2ZBQ6</accession>
<keyword evidence="1" id="KW-0812">Transmembrane</keyword>
<dbReference type="KEGG" id="liv:LIV_2388"/>
<evidence type="ECO:0000313" key="3">
    <source>
        <dbReference type="Proteomes" id="UP000001286"/>
    </source>
</evidence>
<dbReference type="eggNOG" id="ENOG503082C">
    <property type="taxonomic scope" value="Bacteria"/>
</dbReference>
<feature type="transmembrane region" description="Helical" evidence="1">
    <location>
        <begin position="111"/>
        <end position="134"/>
    </location>
</feature>
<dbReference type="OrthoDB" id="9931930at2"/>
<keyword evidence="1" id="KW-1133">Transmembrane helix</keyword>
<evidence type="ECO:0000256" key="1">
    <source>
        <dbReference type="SAM" id="Phobius"/>
    </source>
</evidence>
<feature type="transmembrane region" description="Helical" evidence="1">
    <location>
        <begin position="84"/>
        <end position="105"/>
    </location>
</feature>